<evidence type="ECO:0000313" key="1">
    <source>
        <dbReference type="EMBL" id="QCI26492.1"/>
    </source>
</evidence>
<dbReference type="OrthoDB" id="9795117at2"/>
<dbReference type="InterPro" id="IPR007215">
    <property type="entry name" value="Sulphur_relay_TusB/DsrH"/>
</dbReference>
<keyword evidence="2" id="KW-1185">Reference proteome</keyword>
<dbReference type="PANTHER" id="PTHR37526">
    <property type="entry name" value="PROTEIN TUSB"/>
    <property type="match status" value="1"/>
</dbReference>
<dbReference type="Proteomes" id="UP000298636">
    <property type="component" value="Chromosome"/>
</dbReference>
<dbReference type="EMBL" id="CP032998">
    <property type="protein sequence ID" value="QCI26492.1"/>
    <property type="molecule type" value="Genomic_DNA"/>
</dbReference>
<dbReference type="AlphaFoldDB" id="A0A4D6YBK6"/>
<evidence type="ECO:0000313" key="2">
    <source>
        <dbReference type="Proteomes" id="UP000298636"/>
    </source>
</evidence>
<gene>
    <name evidence="1" type="primary">dsrH</name>
    <name evidence="1" type="ORF">D9V79_01690</name>
</gene>
<dbReference type="InterPro" id="IPR027396">
    <property type="entry name" value="DsrEFH-like"/>
</dbReference>
<dbReference type="RefSeq" id="WP_158352058.1">
    <property type="nucleotide sequence ID" value="NZ_CP032998.1"/>
</dbReference>
<dbReference type="SUPFAM" id="SSF75169">
    <property type="entry name" value="DsrEFH-like"/>
    <property type="match status" value="1"/>
</dbReference>
<dbReference type="Gene3D" id="3.40.1260.10">
    <property type="entry name" value="DsrEFH-like"/>
    <property type="match status" value="1"/>
</dbReference>
<dbReference type="GO" id="GO:0016740">
    <property type="term" value="F:transferase activity"/>
    <property type="evidence" value="ECO:0007669"/>
    <property type="project" value="UniProtKB-KW"/>
</dbReference>
<reference evidence="1 2" key="1">
    <citation type="submission" date="2018-10" db="EMBL/GenBank/DDBJ databases">
        <title>Comparative functional genomics of the obligate endosymbiont Buchnera aphidicola.</title>
        <authorList>
            <person name="Chong R.A."/>
        </authorList>
    </citation>
    <scope>NUCLEOTIDE SEQUENCE [LARGE SCALE GENOMIC DNA]</scope>
    <source>
        <strain evidence="1 2">Ssp</strain>
    </source>
</reference>
<accession>A0A4D6YBK6</accession>
<dbReference type="GO" id="GO:0002143">
    <property type="term" value="P:tRNA wobble position uridine thiolation"/>
    <property type="evidence" value="ECO:0007669"/>
    <property type="project" value="InterPro"/>
</dbReference>
<dbReference type="GO" id="GO:1990228">
    <property type="term" value="C:sulfurtransferase complex"/>
    <property type="evidence" value="ECO:0007669"/>
    <property type="project" value="TreeGrafter"/>
</dbReference>
<sequence length="95" mass="11386">MLHILVNSPFKVEWKIIMNMLHPVDAFIGIQDGVLIGLQDNVFLKKILKFQIKLYLLKEDVISRGIIRHISKRFHLINYVQFVLLTEQYNKFFNW</sequence>
<dbReference type="Pfam" id="PF04077">
    <property type="entry name" value="DsrH"/>
    <property type="match status" value="1"/>
</dbReference>
<dbReference type="PANTHER" id="PTHR37526:SF1">
    <property type="entry name" value="PROTEIN TUSB"/>
    <property type="match status" value="1"/>
</dbReference>
<organism evidence="1 2">
    <name type="scientific">Buchnera aphidicola</name>
    <name type="common">Stegophylla sp.</name>
    <dbReference type="NCBI Taxonomy" id="2315800"/>
    <lineage>
        <taxon>Bacteria</taxon>
        <taxon>Pseudomonadati</taxon>
        <taxon>Pseudomonadota</taxon>
        <taxon>Gammaproteobacteria</taxon>
        <taxon>Enterobacterales</taxon>
        <taxon>Erwiniaceae</taxon>
        <taxon>Buchnera</taxon>
    </lineage>
</organism>
<keyword evidence="1" id="KW-0808">Transferase</keyword>
<proteinExistence type="predicted"/>
<dbReference type="NCBIfam" id="TIGR03011">
    <property type="entry name" value="sulf_tusB_dsrH"/>
    <property type="match status" value="1"/>
</dbReference>
<protein>
    <submittedName>
        <fullName evidence="1">Sulfurtransferase complex subunit TusB</fullName>
    </submittedName>
</protein>
<name>A0A4D6YBK6_9GAMM</name>